<feature type="region of interest" description="Disordered" evidence="1">
    <location>
        <begin position="90"/>
        <end position="145"/>
    </location>
</feature>
<feature type="compositionally biased region" description="Low complexity" evidence="1">
    <location>
        <begin position="90"/>
        <end position="101"/>
    </location>
</feature>
<comment type="caution">
    <text evidence="2">The sequence shown here is derived from an EMBL/GenBank/DDBJ whole genome shotgun (WGS) entry which is preliminary data.</text>
</comment>
<feature type="compositionally biased region" description="Pro residues" evidence="1">
    <location>
        <begin position="46"/>
        <end position="56"/>
    </location>
</feature>
<evidence type="ECO:0000313" key="3">
    <source>
        <dbReference type="Proteomes" id="UP000287651"/>
    </source>
</evidence>
<sequence length="145" mass="15146">MSPEHPLADSGAERRTKSNRPRSAKEAPAAVPTPNRFWRIMTDPGFPSPASNPAPPAVTAEAFLGLTSQVQALAGMVQTIISYLPQLMHSAGTSTSASASGITNSPKSRNHASRRGATGQGHRGSHTSGPDFTDVDTYPIANPNS</sequence>
<evidence type="ECO:0000256" key="1">
    <source>
        <dbReference type="SAM" id="MobiDB-lite"/>
    </source>
</evidence>
<reference evidence="2 3" key="1">
    <citation type="journal article" date="2014" name="Agronomy (Basel)">
        <title>A Draft Genome Sequence for Ensete ventricosum, the Drought-Tolerant Tree Against Hunger.</title>
        <authorList>
            <person name="Harrison J."/>
            <person name="Moore K.A."/>
            <person name="Paszkiewicz K."/>
            <person name="Jones T."/>
            <person name="Grant M."/>
            <person name="Ambacheew D."/>
            <person name="Muzemil S."/>
            <person name="Studholme D.J."/>
        </authorList>
    </citation>
    <scope>NUCLEOTIDE SEQUENCE [LARGE SCALE GENOMIC DNA]</scope>
</reference>
<protein>
    <submittedName>
        <fullName evidence="2">Uncharacterized protein</fullName>
    </submittedName>
</protein>
<evidence type="ECO:0000313" key="2">
    <source>
        <dbReference type="EMBL" id="RRT63592.1"/>
    </source>
</evidence>
<feature type="region of interest" description="Disordered" evidence="1">
    <location>
        <begin position="1"/>
        <end position="57"/>
    </location>
</feature>
<gene>
    <name evidence="2" type="ORF">B296_00031935</name>
</gene>
<dbReference type="EMBL" id="AMZH03006539">
    <property type="protein sequence ID" value="RRT63592.1"/>
    <property type="molecule type" value="Genomic_DNA"/>
</dbReference>
<dbReference type="Proteomes" id="UP000287651">
    <property type="component" value="Unassembled WGS sequence"/>
</dbReference>
<organism evidence="2 3">
    <name type="scientific">Ensete ventricosum</name>
    <name type="common">Abyssinian banana</name>
    <name type="synonym">Musa ensete</name>
    <dbReference type="NCBI Taxonomy" id="4639"/>
    <lineage>
        <taxon>Eukaryota</taxon>
        <taxon>Viridiplantae</taxon>
        <taxon>Streptophyta</taxon>
        <taxon>Embryophyta</taxon>
        <taxon>Tracheophyta</taxon>
        <taxon>Spermatophyta</taxon>
        <taxon>Magnoliopsida</taxon>
        <taxon>Liliopsida</taxon>
        <taxon>Zingiberales</taxon>
        <taxon>Musaceae</taxon>
        <taxon>Ensete</taxon>
    </lineage>
</organism>
<dbReference type="AlphaFoldDB" id="A0A426ZHY6"/>
<name>A0A426ZHY6_ENSVE</name>
<proteinExistence type="predicted"/>
<accession>A0A426ZHY6</accession>